<evidence type="ECO:0000256" key="3">
    <source>
        <dbReference type="ARBA" id="ARBA00009419"/>
    </source>
</evidence>
<dbReference type="CDD" id="cd01751">
    <property type="entry name" value="PLAT_LH2"/>
    <property type="match status" value="1"/>
</dbReference>
<evidence type="ECO:0000256" key="10">
    <source>
        <dbReference type="ARBA" id="ARBA00022946"/>
    </source>
</evidence>
<dbReference type="GO" id="GO:0031408">
    <property type="term" value="P:oxylipin biosynthetic process"/>
    <property type="evidence" value="ECO:0007669"/>
    <property type="project" value="UniProtKB-UniRule"/>
</dbReference>
<keyword evidence="10" id="KW-0809">Transit peptide</keyword>
<dbReference type="FunFam" id="1.20.245.10:FF:000002">
    <property type="entry name" value="Lipoxygenase"/>
    <property type="match status" value="1"/>
</dbReference>
<evidence type="ECO:0000256" key="17">
    <source>
        <dbReference type="RuleBase" id="RU003974"/>
    </source>
</evidence>
<keyword evidence="5" id="KW-0150">Chloroplast</keyword>
<comment type="pathway">
    <text evidence="18">Lipid metabolism; oxylipin biosynthesis.</text>
</comment>
<evidence type="ECO:0000259" key="21">
    <source>
        <dbReference type="PROSITE" id="PS51393"/>
    </source>
</evidence>
<dbReference type="GO" id="GO:0006633">
    <property type="term" value="P:fatty acid biosynthetic process"/>
    <property type="evidence" value="ECO:0007669"/>
    <property type="project" value="UniProtKB-KW"/>
</dbReference>
<dbReference type="Gene3D" id="4.10.375.10">
    <property type="entry name" value="Lipoxygenase-1, Domain 2"/>
    <property type="match status" value="1"/>
</dbReference>
<dbReference type="GO" id="GO:0046872">
    <property type="term" value="F:metal ion binding"/>
    <property type="evidence" value="ECO:0007669"/>
    <property type="project" value="UniProtKB-UniRule"/>
</dbReference>
<accession>A0AAV7ES26</accession>
<dbReference type="PANTHER" id="PTHR11771">
    <property type="entry name" value="LIPOXYGENASE"/>
    <property type="match status" value="1"/>
</dbReference>
<dbReference type="InterPro" id="IPR013819">
    <property type="entry name" value="LipOase_C"/>
</dbReference>
<dbReference type="InterPro" id="IPR000907">
    <property type="entry name" value="LipOase"/>
</dbReference>
<dbReference type="GO" id="GO:0016702">
    <property type="term" value="F:oxidoreductase activity, acting on single donors with incorporation of molecular oxygen, incorporation of two atoms of oxygen"/>
    <property type="evidence" value="ECO:0007669"/>
    <property type="project" value="InterPro"/>
</dbReference>
<evidence type="ECO:0000313" key="22">
    <source>
        <dbReference type="EMBL" id="KAG9450641.1"/>
    </source>
</evidence>
<evidence type="ECO:0000256" key="8">
    <source>
        <dbReference type="ARBA" id="ARBA00022767"/>
    </source>
</evidence>
<keyword evidence="15 18" id="KW-0275">Fatty acid biosynthesis</keyword>
<proteinExistence type="inferred from homology"/>
<gene>
    <name evidence="22" type="ORF">H6P81_010606</name>
</gene>
<evidence type="ECO:0000256" key="16">
    <source>
        <dbReference type="PROSITE-ProRule" id="PRU00152"/>
    </source>
</evidence>
<dbReference type="Pfam" id="PF01477">
    <property type="entry name" value="PLAT"/>
    <property type="match status" value="1"/>
</dbReference>
<evidence type="ECO:0000256" key="1">
    <source>
        <dbReference type="ARBA" id="ARBA00001962"/>
    </source>
</evidence>
<dbReference type="InterPro" id="IPR001024">
    <property type="entry name" value="PLAT/LH2_dom"/>
</dbReference>
<evidence type="ECO:0000256" key="18">
    <source>
        <dbReference type="RuleBase" id="RU003975"/>
    </source>
</evidence>
<dbReference type="PROSITE" id="PS50095">
    <property type="entry name" value="PLAT"/>
    <property type="match status" value="1"/>
</dbReference>
<protein>
    <recommendedName>
        <fullName evidence="18">Lipoxygenase</fullName>
        <ecNumber evidence="18">1.13.11.-</ecNumber>
    </recommendedName>
</protein>
<name>A0AAV7ES26_ARIFI</name>
<keyword evidence="14" id="KW-0443">Lipid metabolism</keyword>
<evidence type="ECO:0000256" key="15">
    <source>
        <dbReference type="ARBA" id="ARBA00023160"/>
    </source>
</evidence>
<comment type="subcellular location">
    <subcellularLocation>
        <location evidence="2">Plastid</location>
        <location evidence="2">Chloroplast</location>
    </subcellularLocation>
</comment>
<organism evidence="22 23">
    <name type="scientific">Aristolochia fimbriata</name>
    <name type="common">White veined hardy Dutchman's pipe vine</name>
    <dbReference type="NCBI Taxonomy" id="158543"/>
    <lineage>
        <taxon>Eukaryota</taxon>
        <taxon>Viridiplantae</taxon>
        <taxon>Streptophyta</taxon>
        <taxon>Embryophyta</taxon>
        <taxon>Tracheophyta</taxon>
        <taxon>Spermatophyta</taxon>
        <taxon>Magnoliopsida</taxon>
        <taxon>Magnoliidae</taxon>
        <taxon>Piperales</taxon>
        <taxon>Aristolochiaceae</taxon>
        <taxon>Aristolochia</taxon>
    </lineage>
</organism>
<comment type="caution">
    <text evidence="22">The sequence shown here is derived from an EMBL/GenBank/DDBJ whole genome shotgun (WGS) entry which is preliminary data.</text>
</comment>
<dbReference type="Pfam" id="PF00305">
    <property type="entry name" value="Lipoxygenase"/>
    <property type="match status" value="1"/>
</dbReference>
<evidence type="ECO:0000256" key="7">
    <source>
        <dbReference type="ARBA" id="ARBA00022723"/>
    </source>
</evidence>
<comment type="similarity">
    <text evidence="3 17">Belongs to the lipoxygenase family.</text>
</comment>
<evidence type="ECO:0000259" key="20">
    <source>
        <dbReference type="PROSITE" id="PS50095"/>
    </source>
</evidence>
<feature type="domain" description="PLAT" evidence="20">
    <location>
        <begin position="99"/>
        <end position="220"/>
    </location>
</feature>
<dbReference type="Gene3D" id="2.60.60.20">
    <property type="entry name" value="PLAT/LH2 domain"/>
    <property type="match status" value="1"/>
</dbReference>
<dbReference type="EMBL" id="JAINDJ010000004">
    <property type="protein sequence ID" value="KAG9450641.1"/>
    <property type="molecule type" value="Genomic_DNA"/>
</dbReference>
<dbReference type="AlphaFoldDB" id="A0AAV7ES26"/>
<comment type="caution">
    <text evidence="16">Lacks conserved residue(s) required for the propagation of feature annotation.</text>
</comment>
<dbReference type="InterPro" id="IPR036226">
    <property type="entry name" value="LipOase_C_sf"/>
</dbReference>
<dbReference type="FunFam" id="3.10.450.60:FF:000005">
    <property type="entry name" value="Lipoxygenase"/>
    <property type="match status" value="1"/>
</dbReference>
<dbReference type="Gene3D" id="1.20.245.10">
    <property type="entry name" value="Lipoxygenase-1, Domain 5"/>
    <property type="match status" value="1"/>
</dbReference>
<dbReference type="GO" id="GO:0009507">
    <property type="term" value="C:chloroplast"/>
    <property type="evidence" value="ECO:0007669"/>
    <property type="project" value="UniProtKB-SubCell"/>
</dbReference>
<feature type="region of interest" description="Disordered" evidence="19">
    <location>
        <begin position="273"/>
        <end position="310"/>
    </location>
</feature>
<evidence type="ECO:0000256" key="14">
    <source>
        <dbReference type="ARBA" id="ARBA00023098"/>
    </source>
</evidence>
<keyword evidence="12 17" id="KW-0560">Oxidoreductase</keyword>
<dbReference type="Gene3D" id="3.10.450.60">
    <property type="match status" value="1"/>
</dbReference>
<sequence length="917" mass="102114">MLKAQVIQGGATSLVVVPPCKSTAAGRECYGRNTTTTTLQLHVASGAAGTRRSRVRSAGGISSAYTELEAVEQIPGSDVSEEDTVAVVATVAVQTAIGRAFSNKILTQGLHYLSDLLGKSISLALVSTELDPITGEEKRAEGYAVNKVKEKDDVVKYEANFELAKDFGTVGAIMVTNEHHNEMYLKSISLTGFPHGPLNFTCNSWVQPKSDKSDQTRIFFTNKSYLPVETPSGLKRLREKELEAHRGTGEGERKCVERIYDYDTYNDLGDPDKSPDLARPIFGGEEHPYPRRCRTGRPPAKSDPMAESRGKGVYVPRDEAFSQVKQMTFSARTLRSVMKSLVPSIGQALNSSTKGFPYFAAIDALYHVGINLPTPKEEGFFKKVLPRLVKAIATGGGDLLLFETPQLLGRDRFSWFRDEEFSRQTLAGVNPTVIQLVKELPLKSEHDPEVYGPAESLITNELIEEQIRGAMTAEEAIEQKKLFILDYHDVLLPFVHKVRELEGTTLYGSRTVFYLTHDGTLRPLAIELTRPKSDTQPQWRQVFTPGFDATSCWLWHIAKTHVCAHDAGYHQLVSHWLRTHASVEPYIIATKRRLSAMHPVNRLLHPHFRYTKEINALAREYLINAGGIIEKSFWPKKYAMEVSSAAYAKLWRFDRQSLPADLISRGMAEEDPTAEHGMKLAIEDYPYANDGLLLWSAIEEWVSDYVTHYYPEASLVASDMELQSWWAEIQVKGHPDKTKGWPSLSTPSDLINILSTIVWVCSGLHAAVNFGQYGYGGYFPNRPTIARTNVPTEENHPGSEAFQQFMEKPELALLECFPSQKQAMSVMAILDVLSNHSPDEEYLGEKAEGSWTENPAIYAAFERFSGRLKQIEGIIDGRNTDLSLKNRTGAGIVPYTLLKPFSEPGVTGMGVPNSISI</sequence>
<dbReference type="InterPro" id="IPR036392">
    <property type="entry name" value="PLAT/LH2_dom_sf"/>
</dbReference>
<keyword evidence="11 17" id="KW-0223">Dioxygenase</keyword>
<dbReference type="InterPro" id="IPR027433">
    <property type="entry name" value="Lipoxygenase_dom_3"/>
</dbReference>
<dbReference type="InterPro" id="IPR020833">
    <property type="entry name" value="LipOase_Fe_BS"/>
</dbReference>
<evidence type="ECO:0000313" key="23">
    <source>
        <dbReference type="Proteomes" id="UP000825729"/>
    </source>
</evidence>
<dbReference type="SUPFAM" id="SSF48484">
    <property type="entry name" value="Lipoxigenase"/>
    <property type="match status" value="1"/>
</dbReference>
<keyword evidence="23" id="KW-1185">Reference proteome</keyword>
<keyword evidence="9" id="KW-0276">Fatty acid metabolism</keyword>
<evidence type="ECO:0000256" key="9">
    <source>
        <dbReference type="ARBA" id="ARBA00022832"/>
    </source>
</evidence>
<dbReference type="PRINTS" id="PR00087">
    <property type="entry name" value="LIPOXYGENASE"/>
</dbReference>
<dbReference type="PROSITE" id="PS00081">
    <property type="entry name" value="LIPOXYGENASE_2"/>
    <property type="match status" value="1"/>
</dbReference>
<comment type="cofactor">
    <cofactor evidence="1 17">
        <name>Fe cation</name>
        <dbReference type="ChEBI" id="CHEBI:24875"/>
    </cofactor>
</comment>
<keyword evidence="13 17" id="KW-0408">Iron</keyword>
<evidence type="ECO:0000256" key="5">
    <source>
        <dbReference type="ARBA" id="ARBA00022528"/>
    </source>
</evidence>
<evidence type="ECO:0000256" key="19">
    <source>
        <dbReference type="SAM" id="MobiDB-lite"/>
    </source>
</evidence>
<evidence type="ECO:0000256" key="6">
    <source>
        <dbReference type="ARBA" id="ARBA00022640"/>
    </source>
</evidence>
<dbReference type="InterPro" id="IPR020834">
    <property type="entry name" value="LipOase_CS"/>
</dbReference>
<dbReference type="InterPro" id="IPR001246">
    <property type="entry name" value="LipOase_plant"/>
</dbReference>
<dbReference type="InterPro" id="IPR042057">
    <property type="entry name" value="Lipoxy_PLAT/LH2"/>
</dbReference>
<evidence type="ECO:0000256" key="13">
    <source>
        <dbReference type="ARBA" id="ARBA00023004"/>
    </source>
</evidence>
<dbReference type="SMART" id="SM00308">
    <property type="entry name" value="LH2"/>
    <property type="match status" value="1"/>
</dbReference>
<keyword evidence="6" id="KW-0934">Plastid</keyword>
<evidence type="ECO:0000256" key="4">
    <source>
        <dbReference type="ARBA" id="ARBA00022516"/>
    </source>
</evidence>
<keyword evidence="7 17" id="KW-0479">Metal-binding</keyword>
<keyword evidence="4 18" id="KW-0444">Lipid biosynthesis</keyword>
<evidence type="ECO:0000256" key="11">
    <source>
        <dbReference type="ARBA" id="ARBA00022964"/>
    </source>
</evidence>
<dbReference type="Proteomes" id="UP000825729">
    <property type="component" value="Unassembled WGS sequence"/>
</dbReference>
<dbReference type="EC" id="1.13.11.-" evidence="18"/>
<evidence type="ECO:0000256" key="12">
    <source>
        <dbReference type="ARBA" id="ARBA00023002"/>
    </source>
</evidence>
<dbReference type="PRINTS" id="PR00468">
    <property type="entry name" value="PLTLPOXGNASE"/>
</dbReference>
<dbReference type="PROSITE" id="PS51393">
    <property type="entry name" value="LIPOXYGENASE_3"/>
    <property type="match status" value="1"/>
</dbReference>
<feature type="domain" description="Lipoxygenase" evidence="21">
    <location>
        <begin position="224"/>
        <end position="917"/>
    </location>
</feature>
<dbReference type="Gene3D" id="4.10.372.10">
    <property type="entry name" value="Lipoxygenase-1, Domain 3"/>
    <property type="match status" value="1"/>
</dbReference>
<dbReference type="PROSITE" id="PS00711">
    <property type="entry name" value="LIPOXYGENASE_1"/>
    <property type="match status" value="1"/>
</dbReference>
<keyword evidence="8 18" id="KW-0925">Oxylipin biosynthesis</keyword>
<reference evidence="22 23" key="1">
    <citation type="submission" date="2021-07" db="EMBL/GenBank/DDBJ databases">
        <title>The Aristolochia fimbriata genome: insights into angiosperm evolution, floral development and chemical biosynthesis.</title>
        <authorList>
            <person name="Jiao Y."/>
        </authorList>
    </citation>
    <scope>NUCLEOTIDE SEQUENCE [LARGE SCALE GENOMIC DNA]</scope>
    <source>
        <strain evidence="22">IBCAS-2021</strain>
        <tissue evidence="22">Leaf</tissue>
    </source>
</reference>
<dbReference type="SUPFAM" id="SSF49723">
    <property type="entry name" value="Lipase/lipooxygenase domain (PLAT/LH2 domain)"/>
    <property type="match status" value="1"/>
</dbReference>
<comment type="function">
    <text evidence="18">Plant lipoxygenase may be involved in a number of diverse aspects of plant physiology including growth and development, pest resistance, and senescence or responses to wounding.</text>
</comment>
<evidence type="ECO:0000256" key="2">
    <source>
        <dbReference type="ARBA" id="ARBA00004229"/>
    </source>
</evidence>
<dbReference type="GO" id="GO:0034440">
    <property type="term" value="P:lipid oxidation"/>
    <property type="evidence" value="ECO:0007669"/>
    <property type="project" value="InterPro"/>
</dbReference>